<evidence type="ECO:0000313" key="2">
    <source>
        <dbReference type="Proteomes" id="UP001482620"/>
    </source>
</evidence>
<gene>
    <name evidence="1" type="ORF">ILYODFUR_016827</name>
</gene>
<reference evidence="1 2" key="1">
    <citation type="submission" date="2021-06" db="EMBL/GenBank/DDBJ databases">
        <authorList>
            <person name="Palmer J.M."/>
        </authorList>
    </citation>
    <scope>NUCLEOTIDE SEQUENCE [LARGE SCALE GENOMIC DNA]</scope>
    <source>
        <strain evidence="2">if_2019</strain>
        <tissue evidence="1">Muscle</tissue>
    </source>
</reference>
<name>A0ABV0UIK7_9TELE</name>
<organism evidence="1 2">
    <name type="scientific">Ilyodon furcidens</name>
    <name type="common">goldbreast splitfin</name>
    <dbReference type="NCBI Taxonomy" id="33524"/>
    <lineage>
        <taxon>Eukaryota</taxon>
        <taxon>Metazoa</taxon>
        <taxon>Chordata</taxon>
        <taxon>Craniata</taxon>
        <taxon>Vertebrata</taxon>
        <taxon>Euteleostomi</taxon>
        <taxon>Actinopterygii</taxon>
        <taxon>Neopterygii</taxon>
        <taxon>Teleostei</taxon>
        <taxon>Neoteleostei</taxon>
        <taxon>Acanthomorphata</taxon>
        <taxon>Ovalentaria</taxon>
        <taxon>Atherinomorphae</taxon>
        <taxon>Cyprinodontiformes</taxon>
        <taxon>Goodeidae</taxon>
        <taxon>Ilyodon</taxon>
    </lineage>
</organism>
<accession>A0ABV0UIK7</accession>
<keyword evidence="2" id="KW-1185">Reference proteome</keyword>
<evidence type="ECO:0000313" key="1">
    <source>
        <dbReference type="EMBL" id="MEQ2244407.1"/>
    </source>
</evidence>
<dbReference type="EMBL" id="JAHRIQ010071062">
    <property type="protein sequence ID" value="MEQ2244407.1"/>
    <property type="molecule type" value="Genomic_DNA"/>
</dbReference>
<dbReference type="Proteomes" id="UP001482620">
    <property type="component" value="Unassembled WGS sequence"/>
</dbReference>
<sequence length="80" mass="9172">MISYLDLVSFFSEFFLNLFFLHPSCRRKLSDLFQGENAAGVKDICNGPKTERLRLFILHIEDLTQLSVSEGVARIYTSVI</sequence>
<proteinExistence type="predicted"/>
<protein>
    <submittedName>
        <fullName evidence="1">Uncharacterized protein</fullName>
    </submittedName>
</protein>
<comment type="caution">
    <text evidence="1">The sequence shown here is derived from an EMBL/GenBank/DDBJ whole genome shotgun (WGS) entry which is preliminary data.</text>
</comment>